<dbReference type="InterPro" id="IPR003877">
    <property type="entry name" value="SPRY_dom"/>
</dbReference>
<reference evidence="15" key="1">
    <citation type="journal article" date="2010" name="Nature">
        <title>The sequence and de novo assembly of the giant panda genome.</title>
        <authorList>
            <person name="Li R."/>
            <person name="Fan W."/>
            <person name="Tian G."/>
            <person name="Zhu H."/>
            <person name="He L."/>
            <person name="Cai J."/>
            <person name="Huang Q."/>
            <person name="Cai Q."/>
            <person name="Li B."/>
            <person name="Bai Y."/>
            <person name="Zhang Z."/>
            <person name="Zhang Y."/>
            <person name="Wang W."/>
            <person name="Li J."/>
            <person name="Wei F."/>
            <person name="Li H."/>
            <person name="Jian M."/>
            <person name="Li J."/>
            <person name="Zhang Z."/>
            <person name="Nielsen R."/>
            <person name="Li D."/>
            <person name="Gu W."/>
            <person name="Yang Z."/>
            <person name="Xuan Z."/>
            <person name="Ryder O.A."/>
            <person name="Leung F.C."/>
            <person name="Zhou Y."/>
            <person name="Cao J."/>
            <person name="Sun X."/>
            <person name="Fu Y."/>
            <person name="Fang X."/>
            <person name="Guo X."/>
            <person name="Wang B."/>
            <person name="Hou R."/>
            <person name="Shen F."/>
            <person name="Mu B."/>
            <person name="Ni P."/>
            <person name="Lin R."/>
            <person name="Qian W."/>
            <person name="Wang G."/>
            <person name="Yu C."/>
            <person name="Nie W."/>
            <person name="Wang J."/>
            <person name="Wu Z."/>
            <person name="Liang H."/>
            <person name="Min J."/>
            <person name="Wu Q."/>
            <person name="Cheng S."/>
            <person name="Ruan J."/>
            <person name="Wang M."/>
            <person name="Shi Z."/>
            <person name="Wen M."/>
            <person name="Liu B."/>
            <person name="Ren X."/>
            <person name="Zheng H."/>
            <person name="Dong D."/>
            <person name="Cook K."/>
            <person name="Shan G."/>
            <person name="Zhang H."/>
            <person name="Kosiol C."/>
            <person name="Xie X."/>
            <person name="Lu Z."/>
            <person name="Zheng H."/>
            <person name="Li Y."/>
            <person name="Steiner C.C."/>
            <person name="Lam T.T."/>
            <person name="Lin S."/>
            <person name="Zhang Q."/>
            <person name="Li G."/>
            <person name="Tian J."/>
            <person name="Gong T."/>
            <person name="Liu H."/>
            <person name="Zhang D."/>
            <person name="Fang L."/>
            <person name="Ye C."/>
            <person name="Zhang J."/>
            <person name="Hu W."/>
            <person name="Xu A."/>
            <person name="Ren Y."/>
            <person name="Zhang G."/>
            <person name="Bruford M.W."/>
            <person name="Li Q."/>
            <person name="Ma L."/>
            <person name="Guo Y."/>
            <person name="An N."/>
            <person name="Hu Y."/>
            <person name="Zheng Y."/>
            <person name="Shi Y."/>
            <person name="Li Z."/>
            <person name="Liu Q."/>
            <person name="Chen Y."/>
            <person name="Zhao J."/>
            <person name="Qu N."/>
            <person name="Zhao S."/>
            <person name="Tian F."/>
            <person name="Wang X."/>
            <person name="Wang H."/>
            <person name="Xu L."/>
            <person name="Liu X."/>
            <person name="Vinar T."/>
            <person name="Wang Y."/>
            <person name="Lam T.W."/>
            <person name="Yiu S.M."/>
            <person name="Liu S."/>
            <person name="Zhang H."/>
            <person name="Li D."/>
            <person name="Huang Y."/>
            <person name="Wang X."/>
            <person name="Yang G."/>
            <person name="Jiang Z."/>
            <person name="Wang J."/>
            <person name="Qin N."/>
            <person name="Li L."/>
            <person name="Li J."/>
            <person name="Bolund L."/>
            <person name="Kristiansen K."/>
            <person name="Wong G.K."/>
            <person name="Olson M."/>
            <person name="Zhang X."/>
            <person name="Li S."/>
            <person name="Yang H."/>
            <person name="Wang J."/>
            <person name="Wang J."/>
        </authorList>
    </citation>
    <scope>NUCLEOTIDE SEQUENCE [LARGE SCALE GENOMIC DNA]</scope>
</reference>
<sequence length="1501" mass="168890">MVLCSVGPPPSAHILGEAASECLPRIKTLESSPSPSFTYLSAALQGSMRRAEPVSDNYLWPLLVNTMIKTPRDHLLDSLEELVSDDFEKFKFKLQNTSLERDHFRIPRGQLQNAKPVKLASLMITSYGEEYAVKLTLQVLRAINQNLLAEELVRAIGPEYLIQESGTDSSAMSCSSGENKPKGLRIPDGLEGERQRQSGDGAISRPSSQYEAGRGPQKKPQGKRRDQTTSEDQDMQGKPGARSMTLSSRRSPLYGKQQGEKGSPSGKLRRNSSSAGSLQEHASESPTGSQRVKSRISGQQRPRSLDFTISRERELPNPETLLSQEKMRSDHPDSAATPSEVATLDIGATVAPEKGSRNPEHSMILKGGVFRNTLSNVSSSGLQTTWEHPESTGPSKKNGIEDREPSETLKEVVGSELHQPSGPEVSPSSGNFSTAMSPGKPQDGAVLPLCRAQEGDDSCRYSVASRDPKTSGIRKRSSFLSLASLQVNNPEDNKQHEGLQIANLSPKSLPQCERHMKQVQLLFCEDHREPICLICRLTQEHQGHWVRPIEEAALEYKSWHQLKIAEAEFRLQQVPLFQEQIQKQLEHLKELRKSGEEQRSQGDKKTANFLKQIETQKQTFRHQLEQLYHLLEQQEKLFVASLEDLSKTIGQVGEKYNTHVSRDIALLDKLIGELEAKQCQPEWELMKDIGVTLHRVKIVAVPKPWDIPSDVEKKIHWIYQKSEFAEKRMKSFLEKLRSETDTFNVPELICAQAYAVRSSRMLLPMFPGGGENPVGPHPMDPELVILILSAVDVTLDAETAHPNLIFSNNLKSVRLGNKCDRLPDNPGRFDSCTIALGLQSFLSGRHYWEVEVGKKTGWILGICKASASRKGSMTLSPNNGYWVVMMMKRNEYQVSTIPPTRLQIREPPRRVGIFLDYQAGDISFYNVTYKSLIYTFTSFSSSGPLKPMFSPGTHDGGKNMDPLTICPLSFDAPWMLRRKQPQTLADLPVLEAAHYLSSPRRGSPRPSRRNSGCRQPVLPLALRALHVVLEHRLLKRSLPAPSGETRLPHRKRDTGCDGSHGGKESAGPVWTSRAALRLLLEPSTALRRASEGPAVQGGMAAKVVPMPLKPKRSFILRVPPDSKLGQDLLRDATSGPKTIHQLVLEHFLTFLPKPSLVQPNQKVKETLVIMKDVSSNFQNRLQPHPMVKLLPREGIQQKQDTVSLYLKTEPEELVVLEDLNVFHSQEECVSLDATQQPTSEKEDNVGEMMLLVNDMNPESEDLQKETVENDDHREKTSDCDEVDCSVVSEESPHCHKDRLNTSIPKQRKMRNLLVTIENDTPLEELSKYVDINVIALTRNRRTRRWYTCPLCGKQFNESSYLISHQRTHTGEKPYDCSHCGKSFNHKTNLNKHERIHTGEKPYSCSQCGKNFRQNSHRSRHEGIHIREKIFKCPECGKTFPENKDFVLHLQSHEAERPYSCKTCGRRFGRLSNCTRHEKTHSACKTRKQKWDQERSDDPAST</sequence>
<keyword evidence="7" id="KW-0238">DNA-binding</keyword>
<dbReference type="PROSITE" id="PS50157">
    <property type="entry name" value="ZINC_FINGER_C2H2_2"/>
    <property type="match status" value="5"/>
</dbReference>
<dbReference type="Pfam" id="PF13765">
    <property type="entry name" value="PRY"/>
    <property type="match status" value="1"/>
</dbReference>
<dbReference type="InterPro" id="IPR050143">
    <property type="entry name" value="TRIM/RBCC"/>
</dbReference>
<evidence type="ECO:0000259" key="13">
    <source>
        <dbReference type="PROSITE" id="PS50188"/>
    </source>
</evidence>
<gene>
    <name evidence="15" type="ORF">PANDA_014373</name>
</gene>
<feature type="region of interest" description="Disordered" evidence="10">
    <location>
        <begin position="380"/>
        <end position="446"/>
    </location>
</feature>
<dbReference type="PROSITE" id="PS50119">
    <property type="entry name" value="ZF_BBOX"/>
    <property type="match status" value="1"/>
</dbReference>
<protein>
    <recommendedName>
        <fullName evidence="16">MEFV innate immuity regulator, pyrin</fullName>
    </recommendedName>
</protein>
<feature type="compositionally biased region" description="Polar residues" evidence="10">
    <location>
        <begin position="284"/>
        <end position="302"/>
    </location>
</feature>
<dbReference type="PROSITE" id="PS50188">
    <property type="entry name" value="B302_SPRY"/>
    <property type="match status" value="1"/>
</dbReference>
<keyword evidence="6" id="KW-0862">Zinc</keyword>
<keyword evidence="3" id="KW-0479">Metal-binding</keyword>
<dbReference type="FunFam" id="2.60.120.920:FF:000004">
    <property type="entry name" value="Butyrophilin subfamily 1 member A1"/>
    <property type="match status" value="1"/>
</dbReference>
<dbReference type="Pfam" id="PF00643">
    <property type="entry name" value="zf-B_box"/>
    <property type="match status" value="1"/>
</dbReference>
<dbReference type="SUPFAM" id="SSF57845">
    <property type="entry name" value="B-box zinc-binding domain"/>
    <property type="match status" value="1"/>
</dbReference>
<comment type="subcellular location">
    <subcellularLocation>
        <location evidence="1">Nucleus</location>
    </subcellularLocation>
</comment>
<dbReference type="PROSITE" id="PS00028">
    <property type="entry name" value="ZINC_FINGER_C2H2_1"/>
    <property type="match status" value="5"/>
</dbReference>
<dbReference type="InterPro" id="IPR004020">
    <property type="entry name" value="DAPIN"/>
</dbReference>
<dbReference type="InterPro" id="IPR006574">
    <property type="entry name" value="PRY"/>
</dbReference>
<evidence type="ECO:0000256" key="4">
    <source>
        <dbReference type="ARBA" id="ARBA00022737"/>
    </source>
</evidence>
<feature type="domain" description="Pyrin" evidence="14">
    <location>
        <begin position="67"/>
        <end position="158"/>
    </location>
</feature>
<evidence type="ECO:0008006" key="16">
    <source>
        <dbReference type="Google" id="ProtNLM"/>
    </source>
</evidence>
<dbReference type="Pfam" id="PF02758">
    <property type="entry name" value="PYRIN"/>
    <property type="match status" value="1"/>
</dbReference>
<evidence type="ECO:0000256" key="3">
    <source>
        <dbReference type="ARBA" id="ARBA00022723"/>
    </source>
</evidence>
<feature type="compositionally biased region" description="Basic and acidic residues" evidence="10">
    <location>
        <begin position="398"/>
        <end position="410"/>
    </location>
</feature>
<dbReference type="GO" id="GO:0005634">
    <property type="term" value="C:nucleus"/>
    <property type="evidence" value="ECO:0007669"/>
    <property type="project" value="UniProtKB-SubCell"/>
</dbReference>
<dbReference type="InterPro" id="IPR011029">
    <property type="entry name" value="DEATH-like_dom_sf"/>
</dbReference>
<evidence type="ECO:0000256" key="8">
    <source>
        <dbReference type="ARBA" id="ARBA00023242"/>
    </source>
</evidence>
<evidence type="ECO:0000256" key="2">
    <source>
        <dbReference type="ARBA" id="ARBA00006991"/>
    </source>
</evidence>
<evidence type="ECO:0000259" key="11">
    <source>
        <dbReference type="PROSITE" id="PS50119"/>
    </source>
</evidence>
<dbReference type="Pfam" id="PF00622">
    <property type="entry name" value="SPRY"/>
    <property type="match status" value="1"/>
</dbReference>
<keyword evidence="5 9" id="KW-0863">Zinc-finger</keyword>
<dbReference type="PROSITE" id="PS50824">
    <property type="entry name" value="DAPIN"/>
    <property type="match status" value="1"/>
</dbReference>
<dbReference type="PANTHER" id="PTHR24103">
    <property type="entry name" value="E3 UBIQUITIN-PROTEIN LIGASE TRIM"/>
    <property type="match status" value="1"/>
</dbReference>
<dbReference type="SMART" id="SM00336">
    <property type="entry name" value="BBOX"/>
    <property type="match status" value="1"/>
</dbReference>
<dbReference type="InterPro" id="IPR013087">
    <property type="entry name" value="Znf_C2H2_type"/>
</dbReference>
<dbReference type="FunFam" id="3.30.160.60:FF:000110">
    <property type="entry name" value="Zinc finger protein-like"/>
    <property type="match status" value="1"/>
</dbReference>
<proteinExistence type="inferred from homology"/>
<dbReference type="CDD" id="cd19771">
    <property type="entry name" value="Bbox2_TRIM20"/>
    <property type="match status" value="1"/>
</dbReference>
<evidence type="ECO:0000256" key="10">
    <source>
        <dbReference type="SAM" id="MobiDB-lite"/>
    </source>
</evidence>
<dbReference type="InterPro" id="IPR000315">
    <property type="entry name" value="Znf_B-box"/>
</dbReference>
<dbReference type="InterPro" id="IPR013320">
    <property type="entry name" value="ConA-like_dom_sf"/>
</dbReference>
<dbReference type="SUPFAM" id="SSF47986">
    <property type="entry name" value="DEATH domain"/>
    <property type="match status" value="1"/>
</dbReference>
<dbReference type="FunFam" id="3.30.160.60:FF:001954">
    <property type="entry name" value="Zinc finger protein 787"/>
    <property type="match status" value="1"/>
</dbReference>
<dbReference type="SMART" id="SM01289">
    <property type="entry name" value="PYRIN"/>
    <property type="match status" value="1"/>
</dbReference>
<evidence type="ECO:0000256" key="1">
    <source>
        <dbReference type="ARBA" id="ARBA00004123"/>
    </source>
</evidence>
<feature type="domain" description="C2H2-type" evidence="12">
    <location>
        <begin position="1430"/>
        <end position="1457"/>
    </location>
</feature>
<dbReference type="InterPro" id="IPR003879">
    <property type="entry name" value="Butyrophylin_SPRY"/>
</dbReference>
<feature type="domain" description="B30.2/SPRY" evidence="13">
    <location>
        <begin position="773"/>
        <end position="970"/>
    </location>
</feature>
<dbReference type="FunFam" id="3.30.160.60:FF:002005">
    <property type="entry name" value="Zinc finger protein 200"/>
    <property type="match status" value="1"/>
</dbReference>
<evidence type="ECO:0000256" key="7">
    <source>
        <dbReference type="ARBA" id="ARBA00023125"/>
    </source>
</evidence>
<dbReference type="InterPro" id="IPR001870">
    <property type="entry name" value="B30.2/SPRY"/>
</dbReference>
<dbReference type="InParanoid" id="D2HQZ5"/>
<feature type="domain" description="C2H2-type" evidence="12">
    <location>
        <begin position="1374"/>
        <end position="1401"/>
    </location>
</feature>
<dbReference type="GO" id="GO:0008270">
    <property type="term" value="F:zinc ion binding"/>
    <property type="evidence" value="ECO:0007669"/>
    <property type="project" value="UniProtKB-KW"/>
</dbReference>
<organism evidence="15">
    <name type="scientific">Ailuropoda melanoleuca</name>
    <name type="common">Giant panda</name>
    <dbReference type="NCBI Taxonomy" id="9646"/>
    <lineage>
        <taxon>Eukaryota</taxon>
        <taxon>Metazoa</taxon>
        <taxon>Chordata</taxon>
        <taxon>Craniata</taxon>
        <taxon>Vertebrata</taxon>
        <taxon>Euteleostomi</taxon>
        <taxon>Mammalia</taxon>
        <taxon>Eutheria</taxon>
        <taxon>Laurasiatheria</taxon>
        <taxon>Carnivora</taxon>
        <taxon>Caniformia</taxon>
        <taxon>Ursidae</taxon>
        <taxon>Ailuropoda</taxon>
    </lineage>
</organism>
<dbReference type="Gene3D" id="2.60.120.920">
    <property type="match status" value="1"/>
</dbReference>
<dbReference type="CDD" id="cd15813">
    <property type="entry name" value="SPRY_PRY_TRIM20"/>
    <property type="match status" value="1"/>
</dbReference>
<evidence type="ECO:0000259" key="12">
    <source>
        <dbReference type="PROSITE" id="PS50157"/>
    </source>
</evidence>
<feature type="domain" description="C2H2-type" evidence="12">
    <location>
        <begin position="1458"/>
        <end position="1485"/>
    </location>
</feature>
<dbReference type="SUPFAM" id="SSF49899">
    <property type="entry name" value="Concanavalin A-like lectins/glucanases"/>
    <property type="match status" value="1"/>
</dbReference>
<feature type="compositionally biased region" description="Polar residues" evidence="10">
    <location>
        <begin position="426"/>
        <end position="436"/>
    </location>
</feature>
<feature type="domain" description="B box-type" evidence="11">
    <location>
        <begin position="507"/>
        <end position="549"/>
    </location>
</feature>
<dbReference type="Pfam" id="PF00096">
    <property type="entry name" value="zf-C2H2"/>
    <property type="match status" value="3"/>
</dbReference>
<evidence type="ECO:0000259" key="14">
    <source>
        <dbReference type="PROSITE" id="PS50824"/>
    </source>
</evidence>
<name>D2HQZ5_AILME</name>
<evidence type="ECO:0000313" key="15">
    <source>
        <dbReference type="EMBL" id="EFB19229.1"/>
    </source>
</evidence>
<dbReference type="InterPro" id="IPR036236">
    <property type="entry name" value="Znf_C2H2_sf"/>
</dbReference>
<comment type="similarity">
    <text evidence="2">Belongs to the krueppel C2H2-type zinc-finger protein family.</text>
</comment>
<dbReference type="SMART" id="SM00355">
    <property type="entry name" value="ZnF_C2H2"/>
    <property type="match status" value="5"/>
</dbReference>
<dbReference type="SMART" id="SM00589">
    <property type="entry name" value="PRY"/>
    <property type="match status" value="1"/>
</dbReference>
<dbReference type="EMBL" id="GL193204">
    <property type="protein sequence ID" value="EFB19229.1"/>
    <property type="molecule type" value="Genomic_DNA"/>
</dbReference>
<feature type="region of interest" description="Disordered" evidence="10">
    <location>
        <begin position="1039"/>
        <end position="1067"/>
    </location>
</feature>
<dbReference type="SMART" id="SM00449">
    <property type="entry name" value="SPRY"/>
    <property type="match status" value="1"/>
</dbReference>
<feature type="region of interest" description="Disordered" evidence="10">
    <location>
        <begin position="165"/>
        <end position="344"/>
    </location>
</feature>
<dbReference type="Gene3D" id="1.10.533.10">
    <property type="entry name" value="Death Domain, Fas"/>
    <property type="match status" value="1"/>
</dbReference>
<dbReference type="SUPFAM" id="SSF57667">
    <property type="entry name" value="beta-beta-alpha zinc fingers"/>
    <property type="match status" value="3"/>
</dbReference>
<evidence type="ECO:0000256" key="9">
    <source>
        <dbReference type="PROSITE-ProRule" id="PRU00024"/>
    </source>
</evidence>
<evidence type="ECO:0000256" key="5">
    <source>
        <dbReference type="ARBA" id="ARBA00022771"/>
    </source>
</evidence>
<feature type="domain" description="C2H2-type" evidence="12">
    <location>
        <begin position="1402"/>
        <end position="1429"/>
    </location>
</feature>
<dbReference type="GO" id="GO:0003677">
    <property type="term" value="F:DNA binding"/>
    <property type="evidence" value="ECO:0007669"/>
    <property type="project" value="UniProtKB-KW"/>
</dbReference>
<evidence type="ECO:0000256" key="6">
    <source>
        <dbReference type="ARBA" id="ARBA00022833"/>
    </source>
</evidence>
<dbReference type="InterPro" id="IPR043136">
    <property type="entry name" value="B30.2/SPRY_sf"/>
</dbReference>
<feature type="compositionally biased region" description="Polar residues" evidence="10">
    <location>
        <begin position="165"/>
        <end position="178"/>
    </location>
</feature>
<feature type="domain" description="C2H2-type" evidence="12">
    <location>
        <begin position="1346"/>
        <end position="1373"/>
    </location>
</feature>
<dbReference type="Gene3D" id="3.30.160.60">
    <property type="entry name" value="Classic Zinc Finger"/>
    <property type="match status" value="6"/>
</dbReference>
<dbReference type="CDD" id="cd08321">
    <property type="entry name" value="Pyrin_ASC-like"/>
    <property type="match status" value="1"/>
</dbReference>
<dbReference type="FunFam" id="3.30.160.60:FF:001771">
    <property type="entry name" value="Zinc finger protein 200"/>
    <property type="match status" value="1"/>
</dbReference>
<keyword evidence="4" id="KW-0677">Repeat</keyword>
<accession>D2HQZ5</accession>
<keyword evidence="8" id="KW-0539">Nucleus</keyword>
<dbReference type="PRINTS" id="PR01407">
    <property type="entry name" value="BUTYPHLNCDUF"/>
</dbReference>